<keyword evidence="7" id="KW-1185">Reference proteome</keyword>
<evidence type="ECO:0000256" key="3">
    <source>
        <dbReference type="ARBA" id="ARBA00022723"/>
    </source>
</evidence>
<name>A0AAW0WZB2_CHEQU</name>
<sequence length="219" mass="25494">NNICSCCCCSLMFSPPVVVPARLFFFYYNNNPARLSPLFFNTTPQLHTTLISIFRRNKMETKTKHKVLLALDFDHTVIDNNSDTYIYKLAPDHKIPDDLKLLYRRDNWTHYMGEVFKFLYKNGVTKERIFNCLKEIKLTDGMKELLTGVPRDLTEFIIISDGNSVFIDHILKSCGLRDLFSELFTNPAQFDDNGCLHIQMYHLQDWCTLSTKNLCKGDI</sequence>
<dbReference type="Proteomes" id="UP001445076">
    <property type="component" value="Unassembled WGS sequence"/>
</dbReference>
<proteinExistence type="inferred from homology"/>
<dbReference type="InterPro" id="IPR006384">
    <property type="entry name" value="HAD_hydro_PyrdxlP_Pase-like"/>
</dbReference>
<evidence type="ECO:0000313" key="7">
    <source>
        <dbReference type="Proteomes" id="UP001445076"/>
    </source>
</evidence>
<evidence type="ECO:0000256" key="4">
    <source>
        <dbReference type="ARBA" id="ARBA00022801"/>
    </source>
</evidence>
<dbReference type="AlphaFoldDB" id="A0AAW0WZB2"/>
<dbReference type="Pfam" id="PF06888">
    <property type="entry name" value="Put_Phosphatase"/>
    <property type="match status" value="1"/>
</dbReference>
<feature type="non-terminal residue" evidence="6">
    <location>
        <position position="1"/>
    </location>
</feature>
<dbReference type="PANTHER" id="PTHR20889">
    <property type="entry name" value="PHOSPHATASE, ORPHAN 1, 2"/>
    <property type="match status" value="1"/>
</dbReference>
<comment type="caution">
    <text evidence="6">The sequence shown here is derived from an EMBL/GenBank/DDBJ whole genome shotgun (WGS) entry which is preliminary data.</text>
</comment>
<dbReference type="Gene3D" id="3.40.50.1000">
    <property type="entry name" value="HAD superfamily/HAD-like"/>
    <property type="match status" value="1"/>
</dbReference>
<dbReference type="InterPro" id="IPR036412">
    <property type="entry name" value="HAD-like_sf"/>
</dbReference>
<protein>
    <recommendedName>
        <fullName evidence="8">Pyridoxal phosphate phosphatase PHOSPHO2</fullName>
    </recommendedName>
</protein>
<evidence type="ECO:0000256" key="2">
    <source>
        <dbReference type="ARBA" id="ARBA00008541"/>
    </source>
</evidence>
<dbReference type="PANTHER" id="PTHR20889:SF12">
    <property type="entry name" value="LP01149P"/>
    <property type="match status" value="1"/>
</dbReference>
<gene>
    <name evidence="6" type="ORF">OTU49_006862</name>
</gene>
<comment type="cofactor">
    <cofactor evidence="1">
        <name>Mg(2+)</name>
        <dbReference type="ChEBI" id="CHEBI:18420"/>
    </cofactor>
</comment>
<evidence type="ECO:0000256" key="5">
    <source>
        <dbReference type="ARBA" id="ARBA00022842"/>
    </source>
</evidence>
<dbReference type="GO" id="GO:0046872">
    <property type="term" value="F:metal ion binding"/>
    <property type="evidence" value="ECO:0007669"/>
    <property type="project" value="UniProtKB-KW"/>
</dbReference>
<dbReference type="NCBIfam" id="TIGR01489">
    <property type="entry name" value="DKMTPPase-SF"/>
    <property type="match status" value="1"/>
</dbReference>
<dbReference type="InterPro" id="IPR023214">
    <property type="entry name" value="HAD_sf"/>
</dbReference>
<feature type="non-terminal residue" evidence="6">
    <location>
        <position position="219"/>
    </location>
</feature>
<evidence type="ECO:0008006" key="8">
    <source>
        <dbReference type="Google" id="ProtNLM"/>
    </source>
</evidence>
<comment type="similarity">
    <text evidence="2">Belongs to the HAD-like hydrolase superfamily. PHOSPHO family.</text>
</comment>
<dbReference type="GO" id="GO:0016791">
    <property type="term" value="F:phosphatase activity"/>
    <property type="evidence" value="ECO:0007669"/>
    <property type="project" value="InterPro"/>
</dbReference>
<organism evidence="6 7">
    <name type="scientific">Cherax quadricarinatus</name>
    <name type="common">Australian red claw crayfish</name>
    <dbReference type="NCBI Taxonomy" id="27406"/>
    <lineage>
        <taxon>Eukaryota</taxon>
        <taxon>Metazoa</taxon>
        <taxon>Ecdysozoa</taxon>
        <taxon>Arthropoda</taxon>
        <taxon>Crustacea</taxon>
        <taxon>Multicrustacea</taxon>
        <taxon>Malacostraca</taxon>
        <taxon>Eumalacostraca</taxon>
        <taxon>Eucarida</taxon>
        <taxon>Decapoda</taxon>
        <taxon>Pleocyemata</taxon>
        <taxon>Astacidea</taxon>
        <taxon>Parastacoidea</taxon>
        <taxon>Parastacidae</taxon>
        <taxon>Cherax</taxon>
    </lineage>
</organism>
<dbReference type="NCBIfam" id="TIGR01488">
    <property type="entry name" value="HAD-SF-IB"/>
    <property type="match status" value="1"/>
</dbReference>
<evidence type="ECO:0000256" key="1">
    <source>
        <dbReference type="ARBA" id="ARBA00001946"/>
    </source>
</evidence>
<dbReference type="SUPFAM" id="SSF56784">
    <property type="entry name" value="HAD-like"/>
    <property type="match status" value="1"/>
</dbReference>
<dbReference type="EMBL" id="JARKIK010000056">
    <property type="protein sequence ID" value="KAK8732642.1"/>
    <property type="molecule type" value="Genomic_DNA"/>
</dbReference>
<reference evidence="6 7" key="1">
    <citation type="journal article" date="2024" name="BMC Genomics">
        <title>Genome assembly of redclaw crayfish (Cherax quadricarinatus) provides insights into its immune adaptation and hypoxia tolerance.</title>
        <authorList>
            <person name="Liu Z."/>
            <person name="Zheng J."/>
            <person name="Li H."/>
            <person name="Fang K."/>
            <person name="Wang S."/>
            <person name="He J."/>
            <person name="Zhou D."/>
            <person name="Weng S."/>
            <person name="Chi M."/>
            <person name="Gu Z."/>
            <person name="He J."/>
            <person name="Li F."/>
            <person name="Wang M."/>
        </authorList>
    </citation>
    <scope>NUCLEOTIDE SEQUENCE [LARGE SCALE GENOMIC DNA]</scope>
    <source>
        <strain evidence="6">ZL_2023a</strain>
    </source>
</reference>
<accession>A0AAW0WZB2</accession>
<keyword evidence="3" id="KW-0479">Metal-binding</keyword>
<dbReference type="InterPro" id="IPR016965">
    <property type="entry name" value="Pase_PHOSPHO-typ"/>
</dbReference>
<keyword evidence="5" id="KW-0460">Magnesium</keyword>
<evidence type="ECO:0000313" key="6">
    <source>
        <dbReference type="EMBL" id="KAK8732642.1"/>
    </source>
</evidence>
<keyword evidence="4" id="KW-0378">Hydrolase</keyword>